<evidence type="ECO:0000313" key="2">
    <source>
        <dbReference type="EMBL" id="GAO18326.1"/>
    </source>
</evidence>
<evidence type="ECO:0000256" key="1">
    <source>
        <dbReference type="SAM" id="MobiDB-lite"/>
    </source>
</evidence>
<dbReference type="EMBL" id="BBTG02000015">
    <property type="protein sequence ID" value="GAO18326.1"/>
    <property type="molecule type" value="Genomic_DNA"/>
</dbReference>
<proteinExistence type="predicted"/>
<sequence length="62" mass="6976">MQDPRPHAVQGEKEFSIQPIKEGFDAKFAAHQAHPGPVVPKSMPPQEGSEEERQARKEELNK</sequence>
<feature type="region of interest" description="Disordered" evidence="1">
    <location>
        <begin position="31"/>
        <end position="62"/>
    </location>
</feature>
<organism evidence="2 3">
    <name type="scientific">Ustilaginoidea virens</name>
    <name type="common">Rice false smut fungus</name>
    <name type="synonym">Villosiclava virens</name>
    <dbReference type="NCBI Taxonomy" id="1159556"/>
    <lineage>
        <taxon>Eukaryota</taxon>
        <taxon>Fungi</taxon>
        <taxon>Dikarya</taxon>
        <taxon>Ascomycota</taxon>
        <taxon>Pezizomycotina</taxon>
        <taxon>Sordariomycetes</taxon>
        <taxon>Hypocreomycetidae</taxon>
        <taxon>Hypocreales</taxon>
        <taxon>Clavicipitaceae</taxon>
        <taxon>Ustilaginoidea</taxon>
    </lineage>
</organism>
<feature type="compositionally biased region" description="Basic and acidic residues" evidence="1">
    <location>
        <begin position="51"/>
        <end position="62"/>
    </location>
</feature>
<dbReference type="AlphaFoldDB" id="A0A1B5L6Y5"/>
<protein>
    <submittedName>
        <fullName evidence="2">Uncharacterized protein</fullName>
    </submittedName>
</protein>
<name>A0A1B5L6Y5_USTVR</name>
<accession>A0A1B5L6Y5</accession>
<evidence type="ECO:0000313" key="3">
    <source>
        <dbReference type="Proteomes" id="UP000054053"/>
    </source>
</evidence>
<gene>
    <name evidence="2" type="ORF">UVI_02032850</name>
</gene>
<dbReference type="Proteomes" id="UP000054053">
    <property type="component" value="Unassembled WGS sequence"/>
</dbReference>
<comment type="caution">
    <text evidence="2">The sequence shown here is derived from an EMBL/GenBank/DDBJ whole genome shotgun (WGS) entry which is preliminary data.</text>
</comment>
<reference evidence="3" key="1">
    <citation type="journal article" date="2016" name="Genome Announc.">
        <title>Genome sequence of Ustilaginoidea virens IPU010, a rice pathogenic fungus causing false smut.</title>
        <authorList>
            <person name="Kumagai T."/>
            <person name="Ishii T."/>
            <person name="Terai G."/>
            <person name="Umemura M."/>
            <person name="Machida M."/>
            <person name="Asai K."/>
        </authorList>
    </citation>
    <scope>NUCLEOTIDE SEQUENCE [LARGE SCALE GENOMIC DNA]</scope>
    <source>
        <strain evidence="3">IPU010</strain>
    </source>
</reference>